<dbReference type="Pfam" id="PF01710">
    <property type="entry name" value="HTH_Tnp_IS630"/>
    <property type="match status" value="1"/>
</dbReference>
<evidence type="ECO:0000313" key="2">
    <source>
        <dbReference type="EMBL" id="VNQ00401.1"/>
    </source>
</evidence>
<proteinExistence type="predicted"/>
<organism evidence="2">
    <name type="scientific">Streptococcus pneumoniae</name>
    <dbReference type="NCBI Taxonomy" id="1313"/>
    <lineage>
        <taxon>Bacteria</taxon>
        <taxon>Bacillati</taxon>
        <taxon>Bacillota</taxon>
        <taxon>Bacilli</taxon>
        <taxon>Lactobacillales</taxon>
        <taxon>Streptococcaceae</taxon>
        <taxon>Streptococcus</taxon>
    </lineage>
</organism>
<gene>
    <name evidence="2" type="ORF">SAMEA3172910_01433</name>
    <name evidence="3" type="ORF">SAMEA3206932_00413</name>
</gene>
<name>A0A4J1Z3H8_STREE</name>
<evidence type="ECO:0000313" key="3">
    <source>
        <dbReference type="EMBL" id="VNQ81264.1"/>
    </source>
</evidence>
<dbReference type="EMBL" id="CAATIS010000002">
    <property type="protein sequence ID" value="VNQ81264.1"/>
    <property type="molecule type" value="Genomic_DNA"/>
</dbReference>
<reference evidence="2" key="1">
    <citation type="submission" date="2019-04" db="EMBL/GenBank/DDBJ databases">
        <authorList>
            <consortium name="Pathogen Informatics"/>
        </authorList>
    </citation>
    <scope>NUCLEOTIDE SEQUENCE</scope>
    <source>
        <strain evidence="2">GPSC51</strain>
    </source>
</reference>
<feature type="domain" description="Transposase Synechocystis PCC 6803" evidence="1">
    <location>
        <begin position="20"/>
        <end position="84"/>
    </location>
</feature>
<dbReference type="AlphaFoldDB" id="A0A4J1Z3H8"/>
<dbReference type="EMBL" id="CAATHA010000014">
    <property type="protein sequence ID" value="VNQ00401.1"/>
    <property type="molecule type" value="Genomic_DNA"/>
</dbReference>
<accession>A0A4J1Z3H8</accession>
<sequence>MSRQPRFLVLASNSLHVGKERREQGHIERKKRVVKNRKIPLEELKAFVEAHLDAFLREIAAHFDCAVPSVWAALKQMKVTLKKDDEL</sequence>
<protein>
    <submittedName>
        <fullName evidence="2">Transposase</fullName>
    </submittedName>
</protein>
<evidence type="ECO:0000259" key="1">
    <source>
        <dbReference type="Pfam" id="PF01710"/>
    </source>
</evidence>
<dbReference type="InterPro" id="IPR002622">
    <property type="entry name" value="Transposase_14"/>
</dbReference>